<evidence type="ECO:0000256" key="10">
    <source>
        <dbReference type="RuleBase" id="RU003641"/>
    </source>
</evidence>
<keyword evidence="9 10" id="KW-0521">NADP</keyword>
<feature type="transmembrane region" description="Helical" evidence="9">
    <location>
        <begin position="62"/>
        <end position="83"/>
    </location>
</feature>
<keyword evidence="5 9" id="KW-0812">Transmembrane</keyword>
<accession>A0A088CIV5</accession>
<dbReference type="InterPro" id="IPR000440">
    <property type="entry name" value="NADH_UbQ/plastoQ_OxRdtase_su3"/>
</dbReference>
<keyword evidence="11" id="KW-0150">Chloroplast</keyword>
<protein>
    <recommendedName>
        <fullName evidence="9">NAD(P)H-quinone oxidoreductase subunit 3, chloroplastic</fullName>
        <ecNumber evidence="9">7.1.1.-</ecNumber>
    </recommendedName>
    <alternativeName>
        <fullName evidence="9">NAD(P)H dehydrogenase subunit 3</fullName>
    </alternativeName>
    <alternativeName>
        <fullName evidence="9">NADH-plastoquinone oxidoreductase subunit 3</fullName>
    </alternativeName>
</protein>
<evidence type="ECO:0000256" key="5">
    <source>
        <dbReference type="ARBA" id="ARBA00022692"/>
    </source>
</evidence>
<comment type="function">
    <text evidence="9">NDH shuttles electrons from NAD(P)H:plastoquinone, via FMN and iron-sulfur (Fe-S) centers, to quinones in the photosynthetic chain and possibly in a chloroplast respiratory chain. The immediate electron acceptor for the enzyme in this species is believed to be plastoquinone. Couples the redox reaction to proton translocation, and thus conserves the redox energy in a proton gradient.</text>
</comment>
<evidence type="ECO:0000256" key="4">
    <source>
        <dbReference type="ARBA" id="ARBA00022448"/>
    </source>
</evidence>
<keyword evidence="6 9" id="KW-1133">Transmembrane helix</keyword>
<dbReference type="AlphaFoldDB" id="A0A088CIV5"/>
<sequence length="121" mass="13961">MFVFQNYDLVLIFLIFLLAFGFLILISTNFLGYQNKVKISTLTYESGIEPLGVETVNIKIRYYLFALVFVLFDVETLFLYPWAASFSALGYLAFIEALIFLTILTLGLVYAWKKEALEWIA</sequence>
<dbReference type="Pfam" id="PF00507">
    <property type="entry name" value="Oxidored_q4"/>
    <property type="match status" value="1"/>
</dbReference>
<geneLocation type="chloroplast" evidence="11"/>
<dbReference type="GO" id="GO:0030964">
    <property type="term" value="C:NADH dehydrogenase complex"/>
    <property type="evidence" value="ECO:0007669"/>
    <property type="project" value="TreeGrafter"/>
</dbReference>
<keyword evidence="11" id="KW-0934">Plastid</keyword>
<evidence type="ECO:0000256" key="7">
    <source>
        <dbReference type="ARBA" id="ARBA00023136"/>
    </source>
</evidence>
<keyword evidence="7 9" id="KW-0472">Membrane</keyword>
<comment type="subcellular location">
    <subcellularLocation>
        <location evidence="2">Mitochondrion membrane</location>
        <topology evidence="2">Multi-pass membrane protein</topology>
    </subcellularLocation>
    <subcellularLocation>
        <location evidence="9">Plastid</location>
        <location evidence="9">Chloroplast thylakoid membrane</location>
        <topology evidence="9">Multi-pass membrane protein</topology>
    </subcellularLocation>
</comment>
<proteinExistence type="inferred from homology"/>
<reference evidence="11" key="1">
    <citation type="journal article" date="2014" name="BMC Genomics">
        <title>Six newly sequenced chloroplast genomes from prasinophyte green algae provide insights into the relationships among prasinophyte lineages and the diversity of streamlined genome architecture in picoplanktonic species.</title>
        <authorList>
            <person name="Lemieux C."/>
            <person name="Otis C."/>
            <person name="Turmel M."/>
        </authorList>
    </citation>
    <scope>NUCLEOTIDE SEQUENCE</scope>
</reference>
<dbReference type="GO" id="GO:0019684">
    <property type="term" value="P:photosynthesis, light reaction"/>
    <property type="evidence" value="ECO:0007669"/>
    <property type="project" value="UniProtKB-UniRule"/>
</dbReference>
<feature type="transmembrane region" description="Helical" evidence="9">
    <location>
        <begin position="12"/>
        <end position="32"/>
    </location>
</feature>
<keyword evidence="9 10" id="KW-0618">Plastoquinone</keyword>
<dbReference type="PANTHER" id="PTHR11058:SF9">
    <property type="entry name" value="NADH-UBIQUINONE OXIDOREDUCTASE CHAIN 3"/>
    <property type="match status" value="1"/>
</dbReference>
<comment type="similarity">
    <text evidence="3 9 10">Belongs to the complex I subunit 3 family.</text>
</comment>
<dbReference type="PANTHER" id="PTHR11058">
    <property type="entry name" value="NADH-UBIQUINONE OXIDOREDUCTASE CHAIN 3"/>
    <property type="match status" value="1"/>
</dbReference>
<evidence type="ECO:0000256" key="3">
    <source>
        <dbReference type="ARBA" id="ARBA00008472"/>
    </source>
</evidence>
<keyword evidence="9 10" id="KW-0520">NAD</keyword>
<dbReference type="InterPro" id="IPR038430">
    <property type="entry name" value="NDAH_ubi_oxred_su3_sf"/>
</dbReference>
<keyword evidence="9" id="KW-0793">Thylakoid</keyword>
<evidence type="ECO:0000313" key="11">
    <source>
        <dbReference type="EMBL" id="AID67431.1"/>
    </source>
</evidence>
<keyword evidence="9 10" id="KW-1278">Translocase</keyword>
<evidence type="ECO:0000256" key="2">
    <source>
        <dbReference type="ARBA" id="ARBA00004225"/>
    </source>
</evidence>
<dbReference type="GO" id="GO:0009535">
    <property type="term" value="C:chloroplast thylakoid membrane"/>
    <property type="evidence" value="ECO:0007669"/>
    <property type="project" value="UniProtKB-SubCell"/>
</dbReference>
<dbReference type="GO" id="GO:0048038">
    <property type="term" value="F:quinone binding"/>
    <property type="evidence" value="ECO:0007669"/>
    <property type="project" value="UniProtKB-KW"/>
</dbReference>
<evidence type="ECO:0000256" key="1">
    <source>
        <dbReference type="ARBA" id="ARBA00003257"/>
    </source>
</evidence>
<dbReference type="EMBL" id="KJ746597">
    <property type="protein sequence ID" value="AID67431.1"/>
    <property type="molecule type" value="Genomic_DNA"/>
</dbReference>
<evidence type="ECO:0000256" key="6">
    <source>
        <dbReference type="ARBA" id="ARBA00022989"/>
    </source>
</evidence>
<dbReference type="EC" id="7.1.1.-" evidence="9"/>
<keyword evidence="9 10" id="KW-0874">Quinone</keyword>
<comment type="subunit">
    <text evidence="9">NDH is composed of at least 16 different subunits, 5 of which are encoded in the nucleus.</text>
</comment>
<comment type="function">
    <text evidence="1">Core subunit of the mitochondrial membrane respiratory chain NADH dehydrogenase (Complex I) that is believed to belong to the minimal assembly required for catalysis. Complex I functions in the transfer of electrons from NADH to the respiratory chain. The immediate electron acceptor for the enzyme is believed to be ubiquinone.</text>
</comment>
<dbReference type="GO" id="GO:0008137">
    <property type="term" value="F:NADH dehydrogenase (ubiquinone) activity"/>
    <property type="evidence" value="ECO:0007669"/>
    <property type="project" value="UniProtKB-EC"/>
</dbReference>
<evidence type="ECO:0000256" key="8">
    <source>
        <dbReference type="ARBA" id="ARBA00049551"/>
    </source>
</evidence>
<comment type="catalytic activity">
    <reaction evidence="9 10">
        <text>a plastoquinone + NADH + (n+1) H(+)(in) = a plastoquinol + NAD(+) + n H(+)(out)</text>
        <dbReference type="Rhea" id="RHEA:42608"/>
        <dbReference type="Rhea" id="RHEA-COMP:9561"/>
        <dbReference type="Rhea" id="RHEA-COMP:9562"/>
        <dbReference type="ChEBI" id="CHEBI:15378"/>
        <dbReference type="ChEBI" id="CHEBI:17757"/>
        <dbReference type="ChEBI" id="CHEBI:57540"/>
        <dbReference type="ChEBI" id="CHEBI:57945"/>
        <dbReference type="ChEBI" id="CHEBI:62192"/>
    </reaction>
</comment>
<name>A0A088CIV5_9VIRI</name>
<gene>
    <name evidence="9 11" type="primary">ndhC</name>
</gene>
<comment type="catalytic activity">
    <reaction evidence="8">
        <text>a ubiquinone + NADH + 5 H(+)(in) = a ubiquinol + NAD(+) + 4 H(+)(out)</text>
        <dbReference type="Rhea" id="RHEA:29091"/>
        <dbReference type="Rhea" id="RHEA-COMP:9565"/>
        <dbReference type="Rhea" id="RHEA-COMP:9566"/>
        <dbReference type="ChEBI" id="CHEBI:15378"/>
        <dbReference type="ChEBI" id="CHEBI:16389"/>
        <dbReference type="ChEBI" id="CHEBI:17976"/>
        <dbReference type="ChEBI" id="CHEBI:57540"/>
        <dbReference type="ChEBI" id="CHEBI:57945"/>
        <dbReference type="EC" id="7.1.1.2"/>
    </reaction>
</comment>
<feature type="transmembrane region" description="Helical" evidence="9">
    <location>
        <begin position="89"/>
        <end position="112"/>
    </location>
</feature>
<evidence type="ECO:0000256" key="9">
    <source>
        <dbReference type="HAMAP-Rule" id="MF_01394"/>
    </source>
</evidence>
<dbReference type="HAMAP" id="MF_01394">
    <property type="entry name" value="NDH1_NuoA"/>
    <property type="match status" value="1"/>
</dbReference>
<comment type="catalytic activity">
    <reaction evidence="9 10">
        <text>a plastoquinone + NADPH + (n+1) H(+)(in) = a plastoquinol + NADP(+) + n H(+)(out)</text>
        <dbReference type="Rhea" id="RHEA:42612"/>
        <dbReference type="Rhea" id="RHEA-COMP:9561"/>
        <dbReference type="Rhea" id="RHEA-COMP:9562"/>
        <dbReference type="ChEBI" id="CHEBI:15378"/>
        <dbReference type="ChEBI" id="CHEBI:17757"/>
        <dbReference type="ChEBI" id="CHEBI:57783"/>
        <dbReference type="ChEBI" id="CHEBI:58349"/>
        <dbReference type="ChEBI" id="CHEBI:62192"/>
    </reaction>
</comment>
<dbReference type="GO" id="GO:0016655">
    <property type="term" value="F:oxidoreductase activity, acting on NAD(P)H, quinone or similar compound as acceptor"/>
    <property type="evidence" value="ECO:0007669"/>
    <property type="project" value="UniProtKB-UniRule"/>
</dbReference>
<dbReference type="InterPro" id="IPR023043">
    <property type="entry name" value="NAD(P)H_OxRDtase_bac/plastid"/>
</dbReference>
<dbReference type="Gene3D" id="1.20.58.1610">
    <property type="entry name" value="NADH:ubiquinone/plastoquinone oxidoreductase, chain 3"/>
    <property type="match status" value="1"/>
</dbReference>
<organism evidence="11">
    <name type="scientific">Prasinococcus sp. CCMP1194</name>
    <dbReference type="NCBI Taxonomy" id="110672"/>
    <lineage>
        <taxon>Eukaryota</taxon>
        <taxon>Viridiplantae</taxon>
        <taxon>Prasinodermophyta</taxon>
        <taxon>Palmophyllophyceae</taxon>
        <taxon>Prasinococcales</taxon>
        <taxon>Prasinococcaceae</taxon>
        <taxon>Prasinococcus</taxon>
    </lineage>
</organism>
<keyword evidence="4 9" id="KW-0813">Transport</keyword>
<dbReference type="GO" id="GO:0031966">
    <property type="term" value="C:mitochondrial membrane"/>
    <property type="evidence" value="ECO:0007669"/>
    <property type="project" value="UniProtKB-SubCell"/>
</dbReference>